<accession>A0AAD5UF54</accession>
<organism evidence="1 2">
    <name type="scientific">Boothiomyces macroporosus</name>
    <dbReference type="NCBI Taxonomy" id="261099"/>
    <lineage>
        <taxon>Eukaryota</taxon>
        <taxon>Fungi</taxon>
        <taxon>Fungi incertae sedis</taxon>
        <taxon>Chytridiomycota</taxon>
        <taxon>Chytridiomycota incertae sedis</taxon>
        <taxon>Chytridiomycetes</taxon>
        <taxon>Rhizophydiales</taxon>
        <taxon>Terramycetaceae</taxon>
        <taxon>Boothiomyces</taxon>
    </lineage>
</organism>
<sequence length="356" mass="36844">MKFAAAATLVSMALASTKPNNVHHLSRPHNSASLQNAAAPAGAKLTYYGGPVISNVKVFTIFWGGQSNVQYASQINQFYTGVTNSALFDMLAQYDTPTQNIGRGSFIGSYDYTGAATGTLDDSTIQTTLKSLISSGKVPAADSNTYYAIHFAPGVSITQGGSSSCVEFCAYHNTIQNGSGYIYYGIIPDQGGSCAGGCGSDSNPFNNLCSVSSHELIEATTDPAVGLATGNSAPLAWYDSNNGEIGDICNAQQGTIVGGDGNTYVVQAEFSNKDNACIVPTSSGPNPPPVTTTTAVVKPTTPPSTCAHDKCVTGTKLKASCDPCVSQIISQDSYCGSTKWDSICVGEVNSICGITC</sequence>
<protein>
    <submittedName>
        <fullName evidence="1">Uncharacterized protein</fullName>
    </submittedName>
</protein>
<proteinExistence type="predicted"/>
<dbReference type="Proteomes" id="UP001210925">
    <property type="component" value="Unassembled WGS sequence"/>
</dbReference>
<dbReference type="AlphaFoldDB" id="A0AAD5UF54"/>
<reference evidence="1" key="1">
    <citation type="submission" date="2020-05" db="EMBL/GenBank/DDBJ databases">
        <title>Phylogenomic resolution of chytrid fungi.</title>
        <authorList>
            <person name="Stajich J.E."/>
            <person name="Amses K."/>
            <person name="Simmons R."/>
            <person name="Seto K."/>
            <person name="Myers J."/>
            <person name="Bonds A."/>
            <person name="Quandt C.A."/>
            <person name="Barry K."/>
            <person name="Liu P."/>
            <person name="Grigoriev I."/>
            <person name="Longcore J.E."/>
            <person name="James T.Y."/>
        </authorList>
    </citation>
    <scope>NUCLEOTIDE SEQUENCE</scope>
    <source>
        <strain evidence="1">PLAUS21</strain>
    </source>
</reference>
<name>A0AAD5UF54_9FUNG</name>
<comment type="caution">
    <text evidence="1">The sequence shown here is derived from an EMBL/GenBank/DDBJ whole genome shotgun (WGS) entry which is preliminary data.</text>
</comment>
<gene>
    <name evidence="1" type="ORF">HK103_001012</name>
</gene>
<evidence type="ECO:0000313" key="1">
    <source>
        <dbReference type="EMBL" id="KAJ3253050.1"/>
    </source>
</evidence>
<evidence type="ECO:0000313" key="2">
    <source>
        <dbReference type="Proteomes" id="UP001210925"/>
    </source>
</evidence>
<dbReference type="EMBL" id="JADGKB010000121">
    <property type="protein sequence ID" value="KAJ3253050.1"/>
    <property type="molecule type" value="Genomic_DNA"/>
</dbReference>
<keyword evidence="2" id="KW-1185">Reference proteome</keyword>